<evidence type="ECO:0000313" key="1">
    <source>
        <dbReference type="EMBL" id="KAK7359896.1"/>
    </source>
</evidence>
<name>A0AAN9MSN7_CANGL</name>
<proteinExistence type="predicted"/>
<dbReference type="AlphaFoldDB" id="A0AAN9MSN7"/>
<protein>
    <submittedName>
        <fullName evidence="1">Uncharacterized protein</fullName>
    </submittedName>
</protein>
<evidence type="ECO:0000313" key="2">
    <source>
        <dbReference type="Proteomes" id="UP001367508"/>
    </source>
</evidence>
<gene>
    <name evidence="1" type="ORF">VNO77_01863</name>
</gene>
<dbReference type="EMBL" id="JAYMYQ010000001">
    <property type="protein sequence ID" value="KAK7359896.1"/>
    <property type="molecule type" value="Genomic_DNA"/>
</dbReference>
<comment type="caution">
    <text evidence="1">The sequence shown here is derived from an EMBL/GenBank/DDBJ whole genome shotgun (WGS) entry which is preliminary data.</text>
</comment>
<reference evidence="1 2" key="1">
    <citation type="submission" date="2024-01" db="EMBL/GenBank/DDBJ databases">
        <title>The genomes of 5 underutilized Papilionoideae crops provide insights into root nodulation and disease resistanc.</title>
        <authorList>
            <person name="Jiang F."/>
        </authorList>
    </citation>
    <scope>NUCLEOTIDE SEQUENCE [LARGE SCALE GENOMIC DNA]</scope>
    <source>
        <strain evidence="1">LVBAO_FW01</strain>
        <tissue evidence="1">Leaves</tissue>
    </source>
</reference>
<accession>A0AAN9MSN7</accession>
<organism evidence="1 2">
    <name type="scientific">Canavalia gladiata</name>
    <name type="common">Sword bean</name>
    <name type="synonym">Dolichos gladiatus</name>
    <dbReference type="NCBI Taxonomy" id="3824"/>
    <lineage>
        <taxon>Eukaryota</taxon>
        <taxon>Viridiplantae</taxon>
        <taxon>Streptophyta</taxon>
        <taxon>Embryophyta</taxon>
        <taxon>Tracheophyta</taxon>
        <taxon>Spermatophyta</taxon>
        <taxon>Magnoliopsida</taxon>
        <taxon>eudicotyledons</taxon>
        <taxon>Gunneridae</taxon>
        <taxon>Pentapetalae</taxon>
        <taxon>rosids</taxon>
        <taxon>fabids</taxon>
        <taxon>Fabales</taxon>
        <taxon>Fabaceae</taxon>
        <taxon>Papilionoideae</taxon>
        <taxon>50 kb inversion clade</taxon>
        <taxon>NPAAA clade</taxon>
        <taxon>indigoferoid/millettioid clade</taxon>
        <taxon>Phaseoleae</taxon>
        <taxon>Canavalia</taxon>
    </lineage>
</organism>
<keyword evidence="2" id="KW-1185">Reference proteome</keyword>
<dbReference type="Proteomes" id="UP001367508">
    <property type="component" value="Unassembled WGS sequence"/>
</dbReference>
<sequence length="142" mass="16015">MAPSTTLDPWCTNILSPIIFNFDGSEVTAKLFSLNLQMKSKVVRGWRDSALSLIVIGRSLCHAFSILAYKIGRSGRKLKFIMNLSVSDTEHESCLLEELIYGYIRGKMLVLASIHDVLENFQTLVTTTPYPSPWRKVRSDGF</sequence>